<keyword evidence="1" id="KW-0479">Metal-binding</keyword>
<evidence type="ECO:0000256" key="5">
    <source>
        <dbReference type="SAM" id="MobiDB-lite"/>
    </source>
</evidence>
<evidence type="ECO:0000256" key="2">
    <source>
        <dbReference type="ARBA" id="ARBA00022771"/>
    </source>
</evidence>
<evidence type="ECO:0000256" key="4">
    <source>
        <dbReference type="PROSITE-ProRule" id="PRU00175"/>
    </source>
</evidence>
<dbReference type="InterPro" id="IPR001841">
    <property type="entry name" value="Znf_RING"/>
</dbReference>
<dbReference type="EMBL" id="CACVBM020001118">
    <property type="protein sequence ID" value="CAA7032264.1"/>
    <property type="molecule type" value="Genomic_DNA"/>
</dbReference>
<evidence type="ECO:0000256" key="1">
    <source>
        <dbReference type="ARBA" id="ARBA00022723"/>
    </source>
</evidence>
<dbReference type="AlphaFoldDB" id="A0A6D2IZX3"/>
<dbReference type="InterPro" id="IPR013083">
    <property type="entry name" value="Znf_RING/FYVE/PHD"/>
</dbReference>
<gene>
    <name evidence="7" type="ORF">MERR_LOCUS19499</name>
</gene>
<keyword evidence="3" id="KW-0862">Zinc</keyword>
<dbReference type="PROSITE" id="PS00518">
    <property type="entry name" value="ZF_RING_1"/>
    <property type="match status" value="1"/>
</dbReference>
<evidence type="ECO:0000313" key="7">
    <source>
        <dbReference type="EMBL" id="CAA7032264.1"/>
    </source>
</evidence>
<evidence type="ECO:0000259" key="6">
    <source>
        <dbReference type="PROSITE" id="PS50089"/>
    </source>
</evidence>
<dbReference type="InterPro" id="IPR017907">
    <property type="entry name" value="Znf_RING_CS"/>
</dbReference>
<sequence length="756" mass="83899">MGFDIECIPNIIELLPGECFCPVCRFLVHPNEALRSLCTHLYCPQCLAYVASTTMTCPLDGSLVTDTDAKLLVESNKELADTFGEILVYCSYQKSGCTWIGPLSQIPLHCLFCAFRTSRVACSVCQIQIPHHQAEGHAQVCHQGQVEMSPHGRFVVVATPAREQQQYQPPYYNMHQPQYVPVAIPRQQLHLASQHQVPSVQPASQYVAQTHSQVQAQPQLQPQLHQPLAVLSSALQSGAASLDQAYLSQDLSQTFAPSQGHQNLQAQAHSKATPLSQAHHLQNLQVPQYQIPSHQLHKPNPMHTQAGTVQRSVPHNAISQGQSHSHQPHAYGSGQQTNQARASPNNMQVYNQANTQPPHVQHHVPQHIYLPTMQTQQPNQPTLVGNRRANLGKNPIVEKLLIHDYPSTLGTGTDYLSMLGAPVDRNAPLGPGQLRHLNYVLEYFNKRYYMERNGGPRPGYSSPTPLYRGFDQRPLVMPHENYALRPGNVGMTSRDAYHGLPGGGGSGDMEPFPNSRKRAAGPVEGEGLHSQINKEDQQNKKVAKKPKTCKIGQMQKYWGCIVIYQRLLILFVNKPKIVILSFPFLLKPQSPISQNPTLTGNKRYRDRETMAATLMNRAVSRPESVGAFRLSLNLLRNFSAPASPPSENPSSDAIKPKRKKKKNLIEVAQFLPNWGIGYHLAKAHWNGISYEITKINLYKDGRHGKAWGIVHKDGLKAAEAPKKISGVHKRCWKYIPNLTKTAEPATNSAAANVQAA</sequence>
<dbReference type="Gene3D" id="3.30.40.10">
    <property type="entry name" value="Zinc/RING finger domain, C3HC4 (zinc finger)"/>
    <property type="match status" value="1"/>
</dbReference>
<dbReference type="GO" id="GO:0008270">
    <property type="term" value="F:zinc ion binding"/>
    <property type="evidence" value="ECO:0007669"/>
    <property type="project" value="UniProtKB-KW"/>
</dbReference>
<dbReference type="GO" id="GO:0003735">
    <property type="term" value="F:structural constituent of ribosome"/>
    <property type="evidence" value="ECO:0007669"/>
    <property type="project" value="InterPro"/>
</dbReference>
<dbReference type="Pfam" id="PF16053">
    <property type="entry name" value="MRP-S34"/>
    <property type="match status" value="1"/>
</dbReference>
<dbReference type="PANTHER" id="PTHR37393:SF1">
    <property type="entry name" value="AT-RICH INTERACTIVE DOMAIN-CONTAINING PROTEIN 1A-LIKE"/>
    <property type="match status" value="1"/>
</dbReference>
<feature type="domain" description="RING-type" evidence="6">
    <location>
        <begin position="21"/>
        <end position="60"/>
    </location>
</feature>
<dbReference type="SUPFAM" id="SSF49599">
    <property type="entry name" value="TRAF domain-like"/>
    <property type="match status" value="1"/>
</dbReference>
<dbReference type="Proteomes" id="UP000467841">
    <property type="component" value="Unassembled WGS sequence"/>
</dbReference>
<feature type="compositionally biased region" description="Polar residues" evidence="5">
    <location>
        <begin position="333"/>
        <end position="342"/>
    </location>
</feature>
<dbReference type="GO" id="GO:0005739">
    <property type="term" value="C:mitochondrion"/>
    <property type="evidence" value="ECO:0007669"/>
    <property type="project" value="InterPro"/>
</dbReference>
<dbReference type="PROSITE" id="PS50089">
    <property type="entry name" value="ZF_RING_2"/>
    <property type="match status" value="1"/>
</dbReference>
<proteinExistence type="predicted"/>
<reference evidence="7" key="1">
    <citation type="submission" date="2020-01" db="EMBL/GenBank/DDBJ databases">
        <authorList>
            <person name="Mishra B."/>
        </authorList>
    </citation>
    <scope>NUCLEOTIDE SEQUENCE [LARGE SCALE GENOMIC DNA]</scope>
</reference>
<dbReference type="OrthoDB" id="16434at2759"/>
<keyword evidence="8" id="KW-1185">Reference proteome</keyword>
<keyword evidence="2 4" id="KW-0863">Zinc-finger</keyword>
<comment type="caution">
    <text evidence="7">The sequence shown here is derived from an EMBL/GenBank/DDBJ whole genome shotgun (WGS) entry which is preliminary data.</text>
</comment>
<organism evidence="7 8">
    <name type="scientific">Microthlaspi erraticum</name>
    <dbReference type="NCBI Taxonomy" id="1685480"/>
    <lineage>
        <taxon>Eukaryota</taxon>
        <taxon>Viridiplantae</taxon>
        <taxon>Streptophyta</taxon>
        <taxon>Embryophyta</taxon>
        <taxon>Tracheophyta</taxon>
        <taxon>Spermatophyta</taxon>
        <taxon>Magnoliopsida</taxon>
        <taxon>eudicotyledons</taxon>
        <taxon>Gunneridae</taxon>
        <taxon>Pentapetalae</taxon>
        <taxon>rosids</taxon>
        <taxon>malvids</taxon>
        <taxon>Brassicales</taxon>
        <taxon>Brassicaceae</taxon>
        <taxon>Coluteocarpeae</taxon>
        <taxon>Microthlaspi</taxon>
    </lineage>
</organism>
<protein>
    <recommendedName>
        <fullName evidence="6">RING-type domain-containing protein</fullName>
    </recommendedName>
</protein>
<evidence type="ECO:0000313" key="8">
    <source>
        <dbReference type="Proteomes" id="UP000467841"/>
    </source>
</evidence>
<evidence type="ECO:0000256" key="3">
    <source>
        <dbReference type="ARBA" id="ARBA00022833"/>
    </source>
</evidence>
<name>A0A6D2IZX3_9BRAS</name>
<accession>A0A6D2IZX3</accession>
<dbReference type="PANTHER" id="PTHR37393">
    <property type="entry name" value="AT-RICH INTERACTIVE DOMAIN-CONTAINING PROTEIN 1A-LIKE"/>
    <property type="match status" value="1"/>
</dbReference>
<feature type="region of interest" description="Disordered" evidence="5">
    <location>
        <begin position="318"/>
        <end position="342"/>
    </location>
</feature>
<dbReference type="InterPro" id="IPR032053">
    <property type="entry name" value="Ribosomal_mS34"/>
</dbReference>